<name>A0A8G2C8E0_9BACT</name>
<reference evidence="1 2" key="1">
    <citation type="submission" date="2016-11" db="EMBL/GenBank/DDBJ databases">
        <authorList>
            <person name="Varghese N."/>
            <person name="Submissions S."/>
        </authorList>
    </citation>
    <scope>NUCLEOTIDE SEQUENCE [LARGE SCALE GENOMIC DNA]</scope>
    <source>
        <strain evidence="1 2">DSM 17919</strain>
    </source>
</reference>
<proteinExistence type="predicted"/>
<dbReference type="Proteomes" id="UP000184001">
    <property type="component" value="Unassembled WGS sequence"/>
</dbReference>
<gene>
    <name evidence="1" type="ORF">SAMN05660830_01038</name>
</gene>
<sequence length="68" mass="7965">MYDHSVVFFINSCWFRSGAVGVVMKFFWPDRCGGIFWEAHIFVATMAELGILQQNHGRTVKFYGESRW</sequence>
<dbReference type="EMBL" id="FQZR01000002">
    <property type="protein sequence ID" value="SHI80074.1"/>
    <property type="molecule type" value="Genomic_DNA"/>
</dbReference>
<accession>A0A8G2C8E0</accession>
<dbReference type="AlphaFoldDB" id="A0A8G2C8E0"/>
<evidence type="ECO:0000313" key="2">
    <source>
        <dbReference type="Proteomes" id="UP000184001"/>
    </source>
</evidence>
<organism evidence="1 2">
    <name type="scientific">Halodesulfovibrio aestuarii</name>
    <dbReference type="NCBI Taxonomy" id="126333"/>
    <lineage>
        <taxon>Bacteria</taxon>
        <taxon>Pseudomonadati</taxon>
        <taxon>Thermodesulfobacteriota</taxon>
        <taxon>Desulfovibrionia</taxon>
        <taxon>Desulfovibrionales</taxon>
        <taxon>Desulfovibrionaceae</taxon>
        <taxon>Halodesulfovibrio</taxon>
    </lineage>
</organism>
<evidence type="ECO:0000313" key="1">
    <source>
        <dbReference type="EMBL" id="SHI80074.1"/>
    </source>
</evidence>
<protein>
    <submittedName>
        <fullName evidence="1">Uncharacterized protein</fullName>
    </submittedName>
</protein>
<comment type="caution">
    <text evidence="1">The sequence shown here is derived from an EMBL/GenBank/DDBJ whole genome shotgun (WGS) entry which is preliminary data.</text>
</comment>